<comment type="caution">
    <text evidence="1">The sequence shown here is derived from an EMBL/GenBank/DDBJ whole genome shotgun (WGS) entry which is preliminary data.</text>
</comment>
<name>A0A2A4X094_UNCAE</name>
<dbReference type="Proteomes" id="UP000218775">
    <property type="component" value="Unassembled WGS sequence"/>
</dbReference>
<reference evidence="2" key="1">
    <citation type="submission" date="2017-08" db="EMBL/GenBank/DDBJ databases">
        <title>A dynamic microbial community with high functional redundancy inhabits the cold, oxic subseafloor aquifer.</title>
        <authorList>
            <person name="Tully B.J."/>
            <person name="Wheat C.G."/>
            <person name="Glazer B.T."/>
            <person name="Huber J.A."/>
        </authorList>
    </citation>
    <scope>NUCLEOTIDE SEQUENCE [LARGE SCALE GENOMIC DNA]</scope>
</reference>
<proteinExistence type="predicted"/>
<evidence type="ECO:0008006" key="3">
    <source>
        <dbReference type="Google" id="ProtNLM"/>
    </source>
</evidence>
<evidence type="ECO:0000313" key="1">
    <source>
        <dbReference type="EMBL" id="PCI75495.1"/>
    </source>
</evidence>
<gene>
    <name evidence="1" type="ORF">COB21_05615</name>
</gene>
<protein>
    <recommendedName>
        <fullName evidence="3">YkgJ family cysteine cluster protein</fullName>
    </recommendedName>
</protein>
<organism evidence="1 2">
    <name type="scientific">Aerophobetes bacterium</name>
    <dbReference type="NCBI Taxonomy" id="2030807"/>
    <lineage>
        <taxon>Bacteria</taxon>
        <taxon>Candidatus Aerophobota</taxon>
    </lineage>
</organism>
<accession>A0A2A4X094</accession>
<dbReference type="EMBL" id="NVUK01000046">
    <property type="protein sequence ID" value="PCI75495.1"/>
    <property type="molecule type" value="Genomic_DNA"/>
</dbReference>
<sequence length="187" mass="21759">MEGQKTSDALRILLDDNVMEGAVEPQLVAKHRVWVPRWLSKLIKYYLLPFAWLDIFSEKIAKKIIKPPFKQVGSCKKRGKCCHYILLPHRKGFAGRLAYWWYTQIHGFFPRFSDAKWYRGKKIHVMGCSFLKKDGSCGQYSTRPILCRKWPFIERFAHPEILRGCGFSSSPSVEEGMDLDNALESEK</sequence>
<evidence type="ECO:0000313" key="2">
    <source>
        <dbReference type="Proteomes" id="UP000218775"/>
    </source>
</evidence>
<dbReference type="AlphaFoldDB" id="A0A2A4X094"/>